<name>A0A6G1HR24_9PEZI</name>
<protein>
    <recommendedName>
        <fullName evidence="2">C2H2-type domain-containing protein</fullName>
    </recommendedName>
</protein>
<keyword evidence="4" id="KW-1185">Reference proteome</keyword>
<reference evidence="3" key="1">
    <citation type="journal article" date="2020" name="Stud. Mycol.">
        <title>101 Dothideomycetes genomes: a test case for predicting lifestyles and emergence of pathogens.</title>
        <authorList>
            <person name="Haridas S."/>
            <person name="Albert R."/>
            <person name="Binder M."/>
            <person name="Bloem J."/>
            <person name="Labutti K."/>
            <person name="Salamov A."/>
            <person name="Andreopoulos B."/>
            <person name="Baker S."/>
            <person name="Barry K."/>
            <person name="Bills G."/>
            <person name="Bluhm B."/>
            <person name="Cannon C."/>
            <person name="Castanera R."/>
            <person name="Culley D."/>
            <person name="Daum C."/>
            <person name="Ezra D."/>
            <person name="Gonzalez J."/>
            <person name="Henrissat B."/>
            <person name="Kuo A."/>
            <person name="Liang C."/>
            <person name="Lipzen A."/>
            <person name="Lutzoni F."/>
            <person name="Magnuson J."/>
            <person name="Mondo S."/>
            <person name="Nolan M."/>
            <person name="Ohm R."/>
            <person name="Pangilinan J."/>
            <person name="Park H.-J."/>
            <person name="Ramirez L."/>
            <person name="Alfaro M."/>
            <person name="Sun H."/>
            <person name="Tritt A."/>
            <person name="Yoshinaga Y."/>
            <person name="Zwiers L.-H."/>
            <person name="Turgeon B."/>
            <person name="Goodwin S."/>
            <person name="Spatafora J."/>
            <person name="Crous P."/>
            <person name="Grigoriev I."/>
        </authorList>
    </citation>
    <scope>NUCLEOTIDE SEQUENCE</scope>
    <source>
        <strain evidence="3">CBS 262.69</strain>
    </source>
</reference>
<evidence type="ECO:0000313" key="3">
    <source>
        <dbReference type="EMBL" id="KAF2398470.1"/>
    </source>
</evidence>
<feature type="region of interest" description="Disordered" evidence="1">
    <location>
        <begin position="445"/>
        <end position="478"/>
    </location>
</feature>
<feature type="compositionally biased region" description="Basic and acidic residues" evidence="1">
    <location>
        <begin position="1036"/>
        <end position="1053"/>
    </location>
</feature>
<dbReference type="EMBL" id="ML996700">
    <property type="protein sequence ID" value="KAF2398470.1"/>
    <property type="molecule type" value="Genomic_DNA"/>
</dbReference>
<feature type="region of interest" description="Disordered" evidence="1">
    <location>
        <begin position="939"/>
        <end position="1149"/>
    </location>
</feature>
<feature type="compositionally biased region" description="Low complexity" evidence="1">
    <location>
        <begin position="454"/>
        <end position="463"/>
    </location>
</feature>
<feature type="domain" description="C2H2-type" evidence="2">
    <location>
        <begin position="370"/>
        <end position="392"/>
    </location>
</feature>
<sequence>MSQEFFIWKSVDPRAECCGKNYGTESQRVMHQMCMHGLFECEPCRGSTRFKTEEELDAHVDEKHPKLKKIWVCGLCDALYHTRSHLMLHLQWVHKAGFKECEAYCDGKCIICFWQRPDWDLVCETTYFGSEAELEQHVIKAHGLNGLPWRTEETWLKDWQQRKKNLAKRKTAHQAMRPHDSFECTVCQSGFHCIEDLAEHATAEEHLYCEQCNNRPFPFFASKAAHDAAKHHSDCECEGIHAKEIDVAARKLQPQPDKFNLPKSYQALMEAGIEHSGFRCSVCGVFYDYIEDLDEHVTKEKHLHCKQCNNRKFDFFIGLADHNASKHEIDCQCGGNHAKETAIAVRRLQSQSYKVDVTKALCTFHPGFQCTVCWMTFSFIEDLSRHASKEEHLFCLKCKGRRFPFFRSKALHDATKHEIDCTCGGMHAKQIEIAARKLQDAGQNSTKMDLTEYPAKSPAVKPAKAADRASPKKPATGLYASKHAPKLVAITTPKLPVSKHAKAADKASPKKHVSSLLLSKHAPKLPAIKPPEFPAKKPLEKSQTKIAAQHPATKQSATSPAKKAPANIPKRDLAHDLQAPVSVSKEPLVDVTQSLVHSTTQPLVDLTSQPLLEQPTQPLFDSTTQPLVDLTPEPLLEQPKRPDSAELSKNTILDLSELDTEAFKASVNQKPYKTPALIPSPNLGDLMSIASEDSAEFLLPGLPVNPVKSARTSESPIEDIGELIELTSDRQFNIAAEEIYSGTRSGVAPEDLGFGTQSDIAAEDVAFDIALEDVLFDIATEDVGSFIAAEVVASGIAAEVVASGIAAEDVSSDMGSAYFVVPADEQVETGNSDADDGMGGTFELIDTTIVLSEARAQARVSSATTRDLELLIGADFAEETVAQGPLTAGAMESRAQAYLSPATKAELEFLSGPDFAGEAFVLAPATAGAMDELEEIKAESGDDEWSTVSDSAKVAVARPPSSAGSMGKPTEMNAVHDDDDGWSTDEYTPRNNGKPVRVAPRPRIHGGFISDSEPEDVSSVHDDNVSSEGKSLSSMQKERRNLEEKEAALKAEVEASLDNFKAGSDPEDVPPLHDDNVPSEGKVLTRKEKKWRNLKEKKKARKAARMAEAEASSASVEVESDPEDVPSVNDETLSREGKPLSAQQRNSRKLMAKKAKASVIDDLEDFTAAEVKNAKVSSSNTEDFIESFLTAAEAENADVLTSNTDLLQILDGYAMGLNLGTGTAHRSETHSDIDSEVAADNQQERSAATLEAAGHHKVGKTHNKVVLVSRDEYHKVGNHYLKVRTDGGPGFYELPPRIIKPDPSLNPFQEWALNVTKQQLLDMDHDEYIRMMLAWQKQGYVPADWTPPPPVEEVDSVPDLEELCDFSYIGPPPKPASEIFDKAVAEASAAMAPFAAEAKVAEAKLAALFANLDLDEEIPPPEPFVPASCSYCDEHGAEDNDGAEDVNDKKAQKEREVFQTGGALLVHMVLEHPDKYDKEHEKFVADWNEAIERELEDVRRTIIADRKGYFYQVKDGVYSLQPLRGEDSA</sequence>
<dbReference type="SMART" id="SM00355">
    <property type="entry name" value="ZnF_C2H2"/>
    <property type="match status" value="10"/>
</dbReference>
<evidence type="ECO:0000313" key="4">
    <source>
        <dbReference type="Proteomes" id="UP000799640"/>
    </source>
</evidence>
<dbReference type="PROSITE" id="PS00028">
    <property type="entry name" value="ZINC_FINGER_C2H2_1"/>
    <property type="match status" value="4"/>
</dbReference>
<gene>
    <name evidence="3" type="ORF">EJ06DRAFT_550403</name>
</gene>
<evidence type="ECO:0000259" key="2">
    <source>
        <dbReference type="PROSITE" id="PS00028"/>
    </source>
</evidence>
<dbReference type="InterPro" id="IPR013087">
    <property type="entry name" value="Znf_C2H2_type"/>
</dbReference>
<feature type="domain" description="C2H2-type" evidence="2">
    <location>
        <begin position="73"/>
        <end position="94"/>
    </location>
</feature>
<organism evidence="3 4">
    <name type="scientific">Trichodelitschia bisporula</name>
    <dbReference type="NCBI Taxonomy" id="703511"/>
    <lineage>
        <taxon>Eukaryota</taxon>
        <taxon>Fungi</taxon>
        <taxon>Dikarya</taxon>
        <taxon>Ascomycota</taxon>
        <taxon>Pezizomycotina</taxon>
        <taxon>Dothideomycetes</taxon>
        <taxon>Dothideomycetes incertae sedis</taxon>
        <taxon>Phaeotrichales</taxon>
        <taxon>Phaeotrichaceae</taxon>
        <taxon>Trichodelitschia</taxon>
    </lineage>
</organism>
<evidence type="ECO:0000256" key="1">
    <source>
        <dbReference type="SAM" id="MobiDB-lite"/>
    </source>
</evidence>
<feature type="domain" description="C2H2-type" evidence="2">
    <location>
        <begin position="280"/>
        <end position="302"/>
    </location>
</feature>
<dbReference type="Proteomes" id="UP000799640">
    <property type="component" value="Unassembled WGS sequence"/>
</dbReference>
<feature type="compositionally biased region" description="Basic and acidic residues" evidence="1">
    <location>
        <begin position="534"/>
        <end position="543"/>
    </location>
</feature>
<feature type="compositionally biased region" description="Basic residues" evidence="1">
    <location>
        <begin position="1095"/>
        <end position="1104"/>
    </location>
</feature>
<feature type="domain" description="C2H2-type" evidence="2">
    <location>
        <begin position="184"/>
        <end position="206"/>
    </location>
</feature>
<feature type="compositionally biased region" description="Basic and acidic residues" evidence="1">
    <location>
        <begin position="1083"/>
        <end position="1094"/>
    </location>
</feature>
<accession>A0A6G1HR24</accession>
<feature type="region of interest" description="Disordered" evidence="1">
    <location>
        <begin position="520"/>
        <end position="567"/>
    </location>
</feature>
<proteinExistence type="predicted"/>